<protein>
    <submittedName>
        <fullName evidence="3">Glycosyltransferase WbuB</fullName>
    </submittedName>
</protein>
<dbReference type="PANTHER" id="PTHR12526">
    <property type="entry name" value="GLYCOSYLTRANSFERASE"/>
    <property type="match status" value="1"/>
</dbReference>
<dbReference type="CDD" id="cd03794">
    <property type="entry name" value="GT4_WbuB-like"/>
    <property type="match status" value="1"/>
</dbReference>
<evidence type="ECO:0000313" key="3">
    <source>
        <dbReference type="EMBL" id="PKR78169.1"/>
    </source>
</evidence>
<dbReference type="Proteomes" id="UP000243524">
    <property type="component" value="Unassembled WGS sequence"/>
</dbReference>
<evidence type="ECO:0000313" key="4">
    <source>
        <dbReference type="Proteomes" id="UP000243524"/>
    </source>
</evidence>
<gene>
    <name evidence="3" type="ORF">CEY16_07715</name>
</gene>
<dbReference type="AlphaFoldDB" id="A0A2I0QV47"/>
<organism evidence="3 4">
    <name type="scientific">Halalkalibacillus sediminis</name>
    <dbReference type="NCBI Taxonomy" id="2018042"/>
    <lineage>
        <taxon>Bacteria</taxon>
        <taxon>Bacillati</taxon>
        <taxon>Bacillota</taxon>
        <taxon>Bacilli</taxon>
        <taxon>Bacillales</taxon>
        <taxon>Bacillaceae</taxon>
        <taxon>Halalkalibacillus</taxon>
    </lineage>
</organism>
<evidence type="ECO:0000259" key="1">
    <source>
        <dbReference type="Pfam" id="PF00534"/>
    </source>
</evidence>
<name>A0A2I0QV47_9BACI</name>
<comment type="caution">
    <text evidence="3">The sequence shown here is derived from an EMBL/GenBank/DDBJ whole genome shotgun (WGS) entry which is preliminary data.</text>
</comment>
<dbReference type="SUPFAM" id="SSF53756">
    <property type="entry name" value="UDP-Glycosyltransferase/glycogen phosphorylase"/>
    <property type="match status" value="1"/>
</dbReference>
<dbReference type="OrthoDB" id="9811902at2"/>
<dbReference type="Pfam" id="PF00534">
    <property type="entry name" value="Glycos_transf_1"/>
    <property type="match status" value="1"/>
</dbReference>
<dbReference type="Pfam" id="PF13439">
    <property type="entry name" value="Glyco_transf_4"/>
    <property type="match status" value="1"/>
</dbReference>
<feature type="domain" description="Glycosyltransferase subfamily 4-like N-terminal" evidence="2">
    <location>
        <begin position="12"/>
        <end position="203"/>
    </location>
</feature>
<keyword evidence="3" id="KW-0808">Transferase</keyword>
<evidence type="ECO:0000259" key="2">
    <source>
        <dbReference type="Pfam" id="PF13439"/>
    </source>
</evidence>
<sequence length="405" mass="45980">MYKNRGGRHYWFAENLIKQGYKVTVFCANTFHNNLDSIDTGKRKYTTDIVDNIPFVFVRTTTALGNGFDRLKNMSLFYFNLFSVAKEYEKSCGKPDVILASSVHPLTMVAGIQIAKKLGIPCICEIRDLWPEAIFAFNKAKEKSLLGRGLKAGEHWIYKKSDAIIFTKEGDTDYIKEKKWNTEQGGSVNLEKCYYINNGVDIESFEKLASENNLNDPDLKYDKFNVVYVGAIRPVNNVANLLDAASILKGEKDIQFLIYGDGNQKNMLEERVIEENLTNVKLKGFVNKSLIPNILSKSSVNILNYSQTQYNWTRGNSSNKLFEYMASGKPIISTVKMGYSILDKYKCGIELENSTPQELANAILQIKKSSEEQYELMAKNAKKGAEDFDFKYLTTKLINVIESVK</sequence>
<accession>A0A2I0QV47</accession>
<feature type="domain" description="Glycosyl transferase family 1" evidence="1">
    <location>
        <begin position="217"/>
        <end position="383"/>
    </location>
</feature>
<dbReference type="EMBL" id="PJNH01000002">
    <property type="protein sequence ID" value="PKR78169.1"/>
    <property type="molecule type" value="Genomic_DNA"/>
</dbReference>
<dbReference type="GO" id="GO:0016757">
    <property type="term" value="F:glycosyltransferase activity"/>
    <property type="evidence" value="ECO:0007669"/>
    <property type="project" value="InterPro"/>
</dbReference>
<proteinExistence type="predicted"/>
<reference evidence="3 4" key="1">
    <citation type="submission" date="2017-06" db="EMBL/GenBank/DDBJ databases">
        <title>the draft geome sequence of Illustriluteabacillus marina B3227.</title>
        <authorList>
            <person name="He R.-H."/>
            <person name="Du Z.-J."/>
        </authorList>
    </citation>
    <scope>NUCLEOTIDE SEQUENCE [LARGE SCALE GENOMIC DNA]</scope>
    <source>
        <strain evidence="3 4">B3227</strain>
    </source>
</reference>
<dbReference type="InterPro" id="IPR001296">
    <property type="entry name" value="Glyco_trans_1"/>
</dbReference>
<keyword evidence="4" id="KW-1185">Reference proteome</keyword>
<dbReference type="InterPro" id="IPR028098">
    <property type="entry name" value="Glyco_trans_4-like_N"/>
</dbReference>
<dbReference type="Gene3D" id="3.40.50.2000">
    <property type="entry name" value="Glycogen Phosphorylase B"/>
    <property type="match status" value="2"/>
</dbReference>